<reference evidence="2 3" key="1">
    <citation type="submission" date="2018-09" db="EMBL/GenBank/DDBJ databases">
        <title>YIM PH21274 draft genome.</title>
        <authorList>
            <person name="Miao C."/>
        </authorList>
    </citation>
    <scope>NUCLEOTIDE SEQUENCE [LARGE SCALE GENOMIC DNA]</scope>
    <source>
        <strain evidence="2 3">YIM PH 21724</strain>
    </source>
</reference>
<gene>
    <name evidence="2" type="ORF">D5S18_06700</name>
</gene>
<dbReference type="Proteomes" id="UP000266677">
    <property type="component" value="Unassembled WGS sequence"/>
</dbReference>
<dbReference type="InterPro" id="IPR002059">
    <property type="entry name" value="CSP_DNA-bd"/>
</dbReference>
<dbReference type="OrthoDB" id="4559019at2"/>
<evidence type="ECO:0000313" key="3">
    <source>
        <dbReference type="Proteomes" id="UP000266677"/>
    </source>
</evidence>
<dbReference type="GO" id="GO:0003676">
    <property type="term" value="F:nucleic acid binding"/>
    <property type="evidence" value="ECO:0007669"/>
    <property type="project" value="InterPro"/>
</dbReference>
<evidence type="ECO:0000313" key="2">
    <source>
        <dbReference type="EMBL" id="RJO77959.1"/>
    </source>
</evidence>
<dbReference type="RefSeq" id="WP_120038936.1">
    <property type="nucleotide sequence ID" value="NZ_QZFU01000014.1"/>
</dbReference>
<dbReference type="InterPro" id="IPR012340">
    <property type="entry name" value="NA-bd_OB-fold"/>
</dbReference>
<dbReference type="EMBL" id="QZFU01000014">
    <property type="protein sequence ID" value="RJO77959.1"/>
    <property type="molecule type" value="Genomic_DNA"/>
</dbReference>
<dbReference type="AlphaFoldDB" id="A0A3A4KFQ7"/>
<organism evidence="2 3">
    <name type="scientific">Nocardia panacis</name>
    <dbReference type="NCBI Taxonomy" id="2340916"/>
    <lineage>
        <taxon>Bacteria</taxon>
        <taxon>Bacillati</taxon>
        <taxon>Actinomycetota</taxon>
        <taxon>Actinomycetes</taxon>
        <taxon>Mycobacteriales</taxon>
        <taxon>Nocardiaceae</taxon>
        <taxon>Nocardia</taxon>
    </lineage>
</organism>
<name>A0A3A4KFQ7_9NOCA</name>
<dbReference type="PROSITE" id="PS51857">
    <property type="entry name" value="CSD_2"/>
    <property type="match status" value="1"/>
</dbReference>
<sequence length="73" mass="8091">METGTVWRWKPRNGTGVIKLDDADGTLVWFHLSDARGDLDIVTIAEGLPVEVEVEPIPRGECTCRAKSVHCRS</sequence>
<comment type="caution">
    <text evidence="2">The sequence shown here is derived from an EMBL/GenBank/DDBJ whole genome shotgun (WGS) entry which is preliminary data.</text>
</comment>
<feature type="domain" description="CSD" evidence="1">
    <location>
        <begin position="1"/>
        <end position="71"/>
    </location>
</feature>
<dbReference type="Gene3D" id="2.40.50.140">
    <property type="entry name" value="Nucleic acid-binding proteins"/>
    <property type="match status" value="1"/>
</dbReference>
<protein>
    <recommendedName>
        <fullName evidence="1">CSD domain-containing protein</fullName>
    </recommendedName>
</protein>
<proteinExistence type="predicted"/>
<keyword evidence="3" id="KW-1185">Reference proteome</keyword>
<dbReference type="SUPFAM" id="SSF50249">
    <property type="entry name" value="Nucleic acid-binding proteins"/>
    <property type="match status" value="1"/>
</dbReference>
<evidence type="ECO:0000259" key="1">
    <source>
        <dbReference type="PROSITE" id="PS51857"/>
    </source>
</evidence>
<accession>A0A3A4KFQ7</accession>